<organism evidence="2 3">
    <name type="scientific">Rhodococcus aetherivorans</name>
    <dbReference type="NCBI Taxonomy" id="191292"/>
    <lineage>
        <taxon>Bacteria</taxon>
        <taxon>Bacillati</taxon>
        <taxon>Actinomycetota</taxon>
        <taxon>Actinomycetes</taxon>
        <taxon>Mycobacteriales</taxon>
        <taxon>Nocardiaceae</taxon>
        <taxon>Rhodococcus</taxon>
    </lineage>
</organism>
<dbReference type="AlphaFoldDB" id="A0AA46SG58"/>
<protein>
    <submittedName>
        <fullName evidence="2">Alpha/beta hydrolase</fullName>
    </submittedName>
</protein>
<gene>
    <name evidence="2" type="ORF">OCS65_13755</name>
</gene>
<dbReference type="PANTHER" id="PTHR43194:SF5">
    <property type="entry name" value="PIMELOYL-[ACYL-CARRIER PROTEIN] METHYL ESTER ESTERASE"/>
    <property type="match status" value="1"/>
</dbReference>
<dbReference type="Gene3D" id="3.40.50.1820">
    <property type="entry name" value="alpha/beta hydrolase"/>
    <property type="match status" value="1"/>
</dbReference>
<sequence length="281" mass="30011">MRWPGSRRFLMLRASVNGTELAFVDVGPRDGVPIVFSHSLFFDHTMFDALVQKFADDGYRVVAYDHRGQGESAPAARDELAVDVLAEDAAALIEHLDLAPCHVVGNSLGGFVALRLAARRPELLRTAAALGSSAEEEYKLDEFAPLVGHLTEHGTADVVDTIMYIMFGDSSLAQESAMTSTWRAAIARLGPRIGDAAHGVIHRGRIVEELAGCRVPVLAVAGREDHAYPPPISSVNIADAAGGRHVTVDAAGHSVALEQPDEVARHLSEHFAPAGRDRSGG</sequence>
<evidence type="ECO:0000259" key="1">
    <source>
        <dbReference type="Pfam" id="PF00561"/>
    </source>
</evidence>
<dbReference type="GeneID" id="83621502"/>
<keyword evidence="2" id="KW-0378">Hydrolase</keyword>
<dbReference type="Pfam" id="PF00561">
    <property type="entry name" value="Abhydrolase_1"/>
    <property type="match status" value="1"/>
</dbReference>
<reference evidence="2" key="1">
    <citation type="submission" date="2022-09" db="EMBL/GenBank/DDBJ databases">
        <title>The genome sequence of Rhodococcus aetherivorans N1.</title>
        <authorList>
            <person name="Jiang W."/>
        </authorList>
    </citation>
    <scope>NUCLEOTIDE SEQUENCE</scope>
    <source>
        <strain evidence="2">N1</strain>
    </source>
</reference>
<evidence type="ECO:0000313" key="3">
    <source>
        <dbReference type="Proteomes" id="UP001163947"/>
    </source>
</evidence>
<dbReference type="EMBL" id="CP106982">
    <property type="protein sequence ID" value="UYF96739.1"/>
    <property type="molecule type" value="Genomic_DNA"/>
</dbReference>
<dbReference type="InterPro" id="IPR029058">
    <property type="entry name" value="AB_hydrolase_fold"/>
</dbReference>
<dbReference type="Proteomes" id="UP001163947">
    <property type="component" value="Chromosome"/>
</dbReference>
<dbReference type="PRINTS" id="PR00412">
    <property type="entry name" value="EPOXHYDRLASE"/>
</dbReference>
<name>A0AA46SG58_9NOCA</name>
<dbReference type="SUPFAM" id="SSF53474">
    <property type="entry name" value="alpha/beta-Hydrolases"/>
    <property type="match status" value="1"/>
</dbReference>
<dbReference type="GO" id="GO:0016787">
    <property type="term" value="F:hydrolase activity"/>
    <property type="evidence" value="ECO:0007669"/>
    <property type="project" value="UniProtKB-KW"/>
</dbReference>
<dbReference type="PRINTS" id="PR00111">
    <property type="entry name" value="ABHYDROLASE"/>
</dbReference>
<evidence type="ECO:0000313" key="2">
    <source>
        <dbReference type="EMBL" id="UYF96739.1"/>
    </source>
</evidence>
<dbReference type="RefSeq" id="WP_232334182.1">
    <property type="nucleotide sequence ID" value="NZ_CP106982.1"/>
</dbReference>
<dbReference type="InterPro" id="IPR000639">
    <property type="entry name" value="Epox_hydrolase-like"/>
</dbReference>
<accession>A0AA46SG58</accession>
<feature type="domain" description="AB hydrolase-1" evidence="1">
    <location>
        <begin position="33"/>
        <end position="142"/>
    </location>
</feature>
<dbReference type="InterPro" id="IPR000073">
    <property type="entry name" value="AB_hydrolase_1"/>
</dbReference>
<dbReference type="PANTHER" id="PTHR43194">
    <property type="entry name" value="HYDROLASE ALPHA/BETA FOLD FAMILY"/>
    <property type="match status" value="1"/>
</dbReference>
<proteinExistence type="predicted"/>
<dbReference type="InterPro" id="IPR050228">
    <property type="entry name" value="Carboxylesterase_BioH"/>
</dbReference>